<dbReference type="GO" id="GO:0016757">
    <property type="term" value="F:glycosyltransferase activity"/>
    <property type="evidence" value="ECO:0007669"/>
    <property type="project" value="InterPro"/>
</dbReference>
<dbReference type="RefSeq" id="WP_177207921.1">
    <property type="nucleotide sequence ID" value="NZ_FOLO01000002.1"/>
</dbReference>
<reference evidence="2 3" key="1">
    <citation type="submission" date="2016-10" db="EMBL/GenBank/DDBJ databases">
        <authorList>
            <person name="de Groot N.N."/>
        </authorList>
    </citation>
    <scope>NUCLEOTIDE SEQUENCE [LARGE SCALE GENOMIC DNA]</scope>
    <source>
        <strain evidence="2 3">DSM 6059</strain>
    </source>
</reference>
<keyword evidence="2" id="KW-0808">Transferase</keyword>
<protein>
    <submittedName>
        <fullName evidence="2">Glycosyltransferase involved in cell wall bisynthesis</fullName>
    </submittedName>
</protein>
<evidence type="ECO:0000259" key="1">
    <source>
        <dbReference type="Pfam" id="PF00534"/>
    </source>
</evidence>
<dbReference type="STRING" id="1123010.SAMN02745724_00378"/>
<organism evidence="2 3">
    <name type="scientific">Pseudoalteromonas denitrificans DSM 6059</name>
    <dbReference type="NCBI Taxonomy" id="1123010"/>
    <lineage>
        <taxon>Bacteria</taxon>
        <taxon>Pseudomonadati</taxon>
        <taxon>Pseudomonadota</taxon>
        <taxon>Gammaproteobacteria</taxon>
        <taxon>Alteromonadales</taxon>
        <taxon>Pseudoalteromonadaceae</taxon>
        <taxon>Pseudoalteromonas</taxon>
    </lineage>
</organism>
<dbReference type="Proteomes" id="UP000198862">
    <property type="component" value="Unassembled WGS sequence"/>
</dbReference>
<dbReference type="Gene3D" id="3.40.50.2000">
    <property type="entry name" value="Glycogen Phosphorylase B"/>
    <property type="match status" value="2"/>
</dbReference>
<dbReference type="Pfam" id="PF00534">
    <property type="entry name" value="Glycos_transf_1"/>
    <property type="match status" value="1"/>
</dbReference>
<keyword evidence="3" id="KW-1185">Reference proteome</keyword>
<dbReference type="InterPro" id="IPR050194">
    <property type="entry name" value="Glycosyltransferase_grp1"/>
</dbReference>
<proteinExistence type="predicted"/>
<dbReference type="InterPro" id="IPR001296">
    <property type="entry name" value="Glyco_trans_1"/>
</dbReference>
<dbReference type="PANTHER" id="PTHR45947:SF15">
    <property type="entry name" value="TEICHURONIC ACID BIOSYNTHESIS GLYCOSYLTRANSFERASE TUAC-RELATED"/>
    <property type="match status" value="1"/>
</dbReference>
<evidence type="ECO:0000313" key="3">
    <source>
        <dbReference type="Proteomes" id="UP000198862"/>
    </source>
</evidence>
<accession>A0A1I1EPE5</accession>
<dbReference type="PANTHER" id="PTHR45947">
    <property type="entry name" value="SULFOQUINOVOSYL TRANSFERASE SQD2"/>
    <property type="match status" value="1"/>
</dbReference>
<feature type="domain" description="Glycosyl transferase family 1" evidence="1">
    <location>
        <begin position="219"/>
        <end position="380"/>
    </location>
</feature>
<dbReference type="CDD" id="cd03801">
    <property type="entry name" value="GT4_PimA-like"/>
    <property type="match status" value="1"/>
</dbReference>
<dbReference type="SUPFAM" id="SSF53756">
    <property type="entry name" value="UDP-Glycosyltransferase/glycogen phosphorylase"/>
    <property type="match status" value="1"/>
</dbReference>
<name>A0A1I1EPE5_9GAMM</name>
<evidence type="ECO:0000313" key="2">
    <source>
        <dbReference type="EMBL" id="SFB88974.1"/>
    </source>
</evidence>
<dbReference type="AlphaFoldDB" id="A0A1I1EPE5"/>
<dbReference type="EMBL" id="FOLO01000002">
    <property type="protein sequence ID" value="SFB88974.1"/>
    <property type="molecule type" value="Genomic_DNA"/>
</dbReference>
<gene>
    <name evidence="2" type="ORF">SAMN02745724_00378</name>
</gene>
<sequence>MNKIAYVLSSYPVLSETFVSTEMRAMEACGHEVQPIAFNHYEGEFQEQDTDLKDRTLFLSDYSKSIALKALPAIGIGIGKAIKFALLQKGISFYSLVGNALKLAYLAKRTHCTHFHAHFCQGAAATAIVAARLCGATVSFVGHGYDVYATPQDLPLKLASVDFAIAVCKDMVSDFKELSPKVNVSLVYCGIEPNRFKPTHIHNNRHEFVLNLIEFKEFKAFQKKFGKKDKKGKLLFIGRLCETKGLFTLLAALRLIPKEHRPQLDLVGDGVLREQLIEYVKKNKLSQFVNFLGAKQSSWFIESSKNYDAMVAPFELASNGDRDTGPVVVKEAMALKLPVITTYFMGCNEFLTRSTGLRVPPKDPIKLASMIKQFYRMPVFDVLCMKNNAYKRVCDLYTAQKQARKLSSLIENTANHF</sequence>